<accession>A0A449BJF2</accession>
<dbReference type="Proteomes" id="UP000290909">
    <property type="component" value="Chromosome"/>
</dbReference>
<evidence type="ECO:0000313" key="2">
    <source>
        <dbReference type="Proteomes" id="UP000290909"/>
    </source>
</evidence>
<dbReference type="Pfam" id="PF06949">
    <property type="entry name" value="DUF1292"/>
    <property type="match status" value="1"/>
</dbReference>
<name>A0A449BJF2_9MOLU</name>
<dbReference type="EMBL" id="LR215050">
    <property type="protein sequence ID" value="VEU82594.1"/>
    <property type="molecule type" value="Genomic_DNA"/>
</dbReference>
<evidence type="ECO:0000313" key="1">
    <source>
        <dbReference type="EMBL" id="VEU82594.1"/>
    </source>
</evidence>
<proteinExistence type="predicted"/>
<dbReference type="AlphaFoldDB" id="A0A449BJF2"/>
<dbReference type="RefSeq" id="WP_051659019.1">
    <property type="nucleotide sequence ID" value="NZ_LR215050.1"/>
</dbReference>
<dbReference type="KEGG" id="ahk:NCTC10172_00611"/>
<sequence>MDVLDKLSIISDDKEEIVTIIFTFSENGKNYVVFEFDESKEISAARYVEGATPEEGELLDIETEEEWELVDRVFEQYQKDLEAEESEDDIEA</sequence>
<organism evidence="1 2">
    <name type="scientific">Acholeplasma hippikon</name>
    <dbReference type="NCBI Taxonomy" id="264636"/>
    <lineage>
        <taxon>Bacteria</taxon>
        <taxon>Bacillati</taxon>
        <taxon>Mycoplasmatota</taxon>
        <taxon>Mollicutes</taxon>
        <taxon>Acholeplasmatales</taxon>
        <taxon>Acholeplasmataceae</taxon>
        <taxon>Acholeplasma</taxon>
    </lineage>
</organism>
<reference evidence="1 2" key="1">
    <citation type="submission" date="2019-01" db="EMBL/GenBank/DDBJ databases">
        <authorList>
            <consortium name="Pathogen Informatics"/>
        </authorList>
    </citation>
    <scope>NUCLEOTIDE SEQUENCE [LARGE SCALE GENOMIC DNA]</scope>
    <source>
        <strain evidence="1 2">NCTC10172</strain>
    </source>
</reference>
<dbReference type="InterPro" id="IPR009711">
    <property type="entry name" value="UPF0473"/>
</dbReference>
<protein>
    <submittedName>
        <fullName evidence="1">Uncharacterized protein conserved in bacteria</fullName>
    </submittedName>
</protein>
<gene>
    <name evidence="1" type="ORF">NCTC10172_00611</name>
</gene>
<keyword evidence="2" id="KW-1185">Reference proteome</keyword>
<dbReference type="STRING" id="1408416.GCA_000702765_00873"/>